<name>C3YKH6_BRAFL</name>
<organism>
    <name type="scientific">Branchiostoma floridae</name>
    <name type="common">Florida lancelet</name>
    <name type="synonym">Amphioxus</name>
    <dbReference type="NCBI Taxonomy" id="7739"/>
    <lineage>
        <taxon>Eukaryota</taxon>
        <taxon>Metazoa</taxon>
        <taxon>Chordata</taxon>
        <taxon>Cephalochordata</taxon>
        <taxon>Leptocardii</taxon>
        <taxon>Amphioxiformes</taxon>
        <taxon>Branchiostomatidae</taxon>
        <taxon>Branchiostoma</taxon>
    </lineage>
</organism>
<dbReference type="AlphaFoldDB" id="C3YKH6"/>
<dbReference type="InParanoid" id="C3YKH6"/>
<evidence type="ECO:0000313" key="1">
    <source>
        <dbReference type="EMBL" id="EEN59220.1"/>
    </source>
</evidence>
<dbReference type="PANTHER" id="PTHR46270">
    <property type="entry name" value="ARMADILLO-TYPE FOLD-RELATED"/>
    <property type="match status" value="1"/>
</dbReference>
<dbReference type="Gene3D" id="1.10.150.50">
    <property type="entry name" value="Transcription Factor, Ets-1"/>
    <property type="match status" value="1"/>
</dbReference>
<dbReference type="SUPFAM" id="SSF47769">
    <property type="entry name" value="SAM/Pointed domain"/>
    <property type="match status" value="1"/>
</dbReference>
<dbReference type="EMBL" id="GG666522">
    <property type="protein sequence ID" value="EEN59220.1"/>
    <property type="molecule type" value="Genomic_DNA"/>
</dbReference>
<sequence>MESHYKPDGWLGMILGAKLYIDFSGKQAFDSAMAKLIKELGVRGREDTQTDIVVAREAAEVGAGAPVPAAMMSSHPLDREAEFLTWTQEDVAKWLEKNDLGSFKSEFSEYDGKLLRRLQGVRSEAPEFFYTMLTTKMGLKTMPDVLKFTEALDNLTI</sequence>
<dbReference type="InterPro" id="IPR013761">
    <property type="entry name" value="SAM/pointed_sf"/>
</dbReference>
<evidence type="ECO:0008006" key="2">
    <source>
        <dbReference type="Google" id="ProtNLM"/>
    </source>
</evidence>
<accession>C3YKH6</accession>
<protein>
    <recommendedName>
        <fullName evidence="2">SAM domain-containing protein</fullName>
    </recommendedName>
</protein>
<gene>
    <name evidence="1" type="ORF">BRAFLDRAFT_93379</name>
</gene>
<reference evidence="1" key="1">
    <citation type="journal article" date="2008" name="Nature">
        <title>The amphioxus genome and the evolution of the chordate karyotype.</title>
        <authorList>
            <consortium name="US DOE Joint Genome Institute (JGI-PGF)"/>
            <person name="Putnam N.H."/>
            <person name="Butts T."/>
            <person name="Ferrier D.E.K."/>
            <person name="Furlong R.F."/>
            <person name="Hellsten U."/>
            <person name="Kawashima T."/>
            <person name="Robinson-Rechavi M."/>
            <person name="Shoguchi E."/>
            <person name="Terry A."/>
            <person name="Yu J.-K."/>
            <person name="Benito-Gutierrez E.L."/>
            <person name="Dubchak I."/>
            <person name="Garcia-Fernandez J."/>
            <person name="Gibson-Brown J.J."/>
            <person name="Grigoriev I.V."/>
            <person name="Horton A.C."/>
            <person name="de Jong P.J."/>
            <person name="Jurka J."/>
            <person name="Kapitonov V.V."/>
            <person name="Kohara Y."/>
            <person name="Kuroki Y."/>
            <person name="Lindquist E."/>
            <person name="Lucas S."/>
            <person name="Osoegawa K."/>
            <person name="Pennacchio L.A."/>
            <person name="Salamov A.A."/>
            <person name="Satou Y."/>
            <person name="Sauka-Spengler T."/>
            <person name="Schmutz J."/>
            <person name="Shin-I T."/>
            <person name="Toyoda A."/>
            <person name="Bronner-Fraser M."/>
            <person name="Fujiyama A."/>
            <person name="Holland L.Z."/>
            <person name="Holland P.W.H."/>
            <person name="Satoh N."/>
            <person name="Rokhsar D.S."/>
        </authorList>
    </citation>
    <scope>NUCLEOTIDE SEQUENCE [LARGE SCALE GENOMIC DNA]</scope>
    <source>
        <strain evidence="1">S238N-H82</strain>
        <tissue evidence="1">Testes</tissue>
    </source>
</reference>
<proteinExistence type="predicted"/>
<dbReference type="PANTHER" id="PTHR46270:SF2">
    <property type="entry name" value="TIR DOMAIN-CONTAINING PROTEIN"/>
    <property type="match status" value="1"/>
</dbReference>